<evidence type="ECO:0000256" key="1">
    <source>
        <dbReference type="SAM" id="MobiDB-lite"/>
    </source>
</evidence>
<evidence type="ECO:0000313" key="2">
    <source>
        <dbReference type="EMBL" id="GGR83557.1"/>
    </source>
</evidence>
<name>A0ABQ2S198_9DEIO</name>
<dbReference type="Proteomes" id="UP000644548">
    <property type="component" value="Unassembled WGS sequence"/>
</dbReference>
<protein>
    <submittedName>
        <fullName evidence="2">Uncharacterized protein</fullName>
    </submittedName>
</protein>
<comment type="caution">
    <text evidence="2">The sequence shown here is derived from an EMBL/GenBank/DDBJ whole genome shotgun (WGS) entry which is preliminary data.</text>
</comment>
<feature type="region of interest" description="Disordered" evidence="1">
    <location>
        <begin position="119"/>
        <end position="163"/>
    </location>
</feature>
<organism evidence="2 3">
    <name type="scientific">Deinococcus sedimenti</name>
    <dbReference type="NCBI Taxonomy" id="1867090"/>
    <lineage>
        <taxon>Bacteria</taxon>
        <taxon>Thermotogati</taxon>
        <taxon>Deinococcota</taxon>
        <taxon>Deinococci</taxon>
        <taxon>Deinococcales</taxon>
        <taxon>Deinococcaceae</taxon>
        <taxon>Deinococcus</taxon>
    </lineage>
</organism>
<feature type="compositionally biased region" description="Low complexity" evidence="1">
    <location>
        <begin position="130"/>
        <end position="143"/>
    </location>
</feature>
<reference evidence="3" key="1">
    <citation type="journal article" date="2019" name="Int. J. Syst. Evol. Microbiol.">
        <title>The Global Catalogue of Microorganisms (GCM) 10K type strain sequencing project: providing services to taxonomists for standard genome sequencing and annotation.</title>
        <authorList>
            <consortium name="The Broad Institute Genomics Platform"/>
            <consortium name="The Broad Institute Genome Sequencing Center for Infectious Disease"/>
            <person name="Wu L."/>
            <person name="Ma J."/>
        </authorList>
    </citation>
    <scope>NUCLEOTIDE SEQUENCE [LARGE SCALE GENOMIC DNA]</scope>
    <source>
        <strain evidence="3">JCM 31405</strain>
    </source>
</reference>
<evidence type="ECO:0000313" key="3">
    <source>
        <dbReference type="Proteomes" id="UP000644548"/>
    </source>
</evidence>
<gene>
    <name evidence="2" type="ORF">GCM10008960_08280</name>
</gene>
<accession>A0ABQ2S198</accession>
<sequence length="163" mass="17192">MASTIPDPVLLESASVLYGAALVGGTIRDWCLKRSPDDRTVIERSFAAWQAASGVPQLEAYLRATAPDMLPHLRGLAEARRAQTEAALDADSSSPRDDCRAIQAHLTAYANLAQLYPADDQRTSGPRQGVPVTAPAPQTAPPVSGDGGPFITGTGLSPFRRPS</sequence>
<proteinExistence type="predicted"/>
<keyword evidence="3" id="KW-1185">Reference proteome</keyword>
<dbReference type="EMBL" id="BMQN01000001">
    <property type="protein sequence ID" value="GGR83557.1"/>
    <property type="molecule type" value="Genomic_DNA"/>
</dbReference>